<protein>
    <submittedName>
        <fullName evidence="3">Mobile element protein</fullName>
    </submittedName>
</protein>
<dbReference type="InterPro" id="IPR032877">
    <property type="entry name" value="Transposase_HTH"/>
</dbReference>
<dbReference type="InterPro" id="IPR047951">
    <property type="entry name" value="Transpos_ISL3"/>
</dbReference>
<feature type="domain" description="Transposase IS204/IS1001/IS1096/IS1165 helix-turn-helix" evidence="2">
    <location>
        <begin position="2"/>
        <end position="36"/>
    </location>
</feature>
<dbReference type="Pfam" id="PF13542">
    <property type="entry name" value="HTH_Tnp_ISL3"/>
    <property type="match status" value="1"/>
</dbReference>
<sequence length="224" mass="26224">MDSMIVLMAQCMTVSAIAQMIDEHDTRIWRILQHYVEEARFNEDFSNIKSIGVDETSRAKGHKYVSVFIDLDESRVIHVCEGKDASTIESFKDDLDQHNGSSGNIENFFCDMSPAFISGIENSFLNASITFDKFHVMKFMNEAVDKVRREEQSHNALLKRTRYIWLKNPENLTTNQNEMLKPLKRIRLKTMNAYNIKLALREFWRYEYRKSAEDYLKLVLLGYA</sequence>
<comment type="caution">
    <text evidence="3">The sequence shown here is derived from an EMBL/GenBank/DDBJ whole genome shotgun (WGS) entry which is preliminary data.</text>
</comment>
<accession>A0A0W8FBR6</accession>
<dbReference type="PANTHER" id="PTHR33498">
    <property type="entry name" value="TRANSPOSASE FOR INSERTION SEQUENCE ELEMENT IS1557"/>
    <property type="match status" value="1"/>
</dbReference>
<evidence type="ECO:0000259" key="1">
    <source>
        <dbReference type="Pfam" id="PF01610"/>
    </source>
</evidence>
<evidence type="ECO:0000259" key="2">
    <source>
        <dbReference type="Pfam" id="PF13542"/>
    </source>
</evidence>
<feature type="domain" description="Transposase IS204/IS1001/IS1096/IS1165 DDE" evidence="1">
    <location>
        <begin position="51"/>
        <end position="217"/>
    </location>
</feature>
<dbReference type="InterPro" id="IPR002560">
    <property type="entry name" value="Transposase_DDE"/>
</dbReference>
<evidence type="ECO:0000313" key="3">
    <source>
        <dbReference type="EMBL" id="KUG18332.1"/>
    </source>
</evidence>
<reference evidence="3" key="1">
    <citation type="journal article" date="2015" name="Proc. Natl. Acad. Sci. U.S.A.">
        <title>Networks of energetic and metabolic interactions define dynamics in microbial communities.</title>
        <authorList>
            <person name="Embree M."/>
            <person name="Liu J.K."/>
            <person name="Al-Bassam M.M."/>
            <person name="Zengler K."/>
        </authorList>
    </citation>
    <scope>NUCLEOTIDE SEQUENCE</scope>
</reference>
<dbReference type="Pfam" id="PF01610">
    <property type="entry name" value="DDE_Tnp_ISL3"/>
    <property type="match status" value="1"/>
</dbReference>
<organism evidence="3">
    <name type="scientific">hydrocarbon metagenome</name>
    <dbReference type="NCBI Taxonomy" id="938273"/>
    <lineage>
        <taxon>unclassified sequences</taxon>
        <taxon>metagenomes</taxon>
        <taxon>ecological metagenomes</taxon>
    </lineage>
</organism>
<dbReference type="EMBL" id="LNQE01001388">
    <property type="protein sequence ID" value="KUG18332.1"/>
    <property type="molecule type" value="Genomic_DNA"/>
</dbReference>
<gene>
    <name evidence="3" type="ORF">ASZ90_011985</name>
</gene>
<name>A0A0W8FBR6_9ZZZZ</name>
<proteinExistence type="predicted"/>
<dbReference type="PANTHER" id="PTHR33498:SF1">
    <property type="entry name" value="TRANSPOSASE FOR INSERTION SEQUENCE ELEMENT IS1557"/>
    <property type="match status" value="1"/>
</dbReference>
<dbReference type="AlphaFoldDB" id="A0A0W8FBR6"/>